<name>A0AAN7KQ45_9MYRT</name>
<proteinExistence type="predicted"/>
<comment type="caution">
    <text evidence="2">The sequence shown here is derived from an EMBL/GenBank/DDBJ whole genome shotgun (WGS) entry which is preliminary data.</text>
</comment>
<organism evidence="2 3">
    <name type="scientific">Trapa incisa</name>
    <dbReference type="NCBI Taxonomy" id="236973"/>
    <lineage>
        <taxon>Eukaryota</taxon>
        <taxon>Viridiplantae</taxon>
        <taxon>Streptophyta</taxon>
        <taxon>Embryophyta</taxon>
        <taxon>Tracheophyta</taxon>
        <taxon>Spermatophyta</taxon>
        <taxon>Magnoliopsida</taxon>
        <taxon>eudicotyledons</taxon>
        <taxon>Gunneridae</taxon>
        <taxon>Pentapetalae</taxon>
        <taxon>rosids</taxon>
        <taxon>malvids</taxon>
        <taxon>Myrtales</taxon>
        <taxon>Lythraceae</taxon>
        <taxon>Trapa</taxon>
    </lineage>
</organism>
<evidence type="ECO:0000313" key="2">
    <source>
        <dbReference type="EMBL" id="KAK4771117.1"/>
    </source>
</evidence>
<keyword evidence="3" id="KW-1185">Reference proteome</keyword>
<accession>A0AAN7KQ45</accession>
<feature type="region of interest" description="Disordered" evidence="1">
    <location>
        <begin position="69"/>
        <end position="112"/>
    </location>
</feature>
<gene>
    <name evidence="2" type="ORF">SAY87_031649</name>
</gene>
<evidence type="ECO:0000313" key="3">
    <source>
        <dbReference type="Proteomes" id="UP001345219"/>
    </source>
</evidence>
<sequence length="112" mass="12029">MALKGCIIKEIEGRSVTGIHCSGSGGAHRWPFGSIQRAAPVHPATPDTARYSCRRHRQYLIGQPVRFRSCSQGQGPKGDREGLQGLRSVPRHRALHAVGTAGAGEGHRQGLL</sequence>
<evidence type="ECO:0000256" key="1">
    <source>
        <dbReference type="SAM" id="MobiDB-lite"/>
    </source>
</evidence>
<dbReference type="EMBL" id="JAXIOK010000005">
    <property type="protein sequence ID" value="KAK4771117.1"/>
    <property type="molecule type" value="Genomic_DNA"/>
</dbReference>
<dbReference type="Proteomes" id="UP001345219">
    <property type="component" value="Chromosome 24"/>
</dbReference>
<reference evidence="2 3" key="1">
    <citation type="journal article" date="2023" name="Hortic Res">
        <title>Pangenome of water caltrop reveals structural variations and asymmetric subgenome divergence after allopolyploidization.</title>
        <authorList>
            <person name="Zhang X."/>
            <person name="Chen Y."/>
            <person name="Wang L."/>
            <person name="Yuan Y."/>
            <person name="Fang M."/>
            <person name="Shi L."/>
            <person name="Lu R."/>
            <person name="Comes H.P."/>
            <person name="Ma Y."/>
            <person name="Chen Y."/>
            <person name="Huang G."/>
            <person name="Zhou Y."/>
            <person name="Zheng Z."/>
            <person name="Qiu Y."/>
        </authorList>
    </citation>
    <scope>NUCLEOTIDE SEQUENCE [LARGE SCALE GENOMIC DNA]</scope>
    <source>
        <tissue evidence="2">Roots</tissue>
    </source>
</reference>
<protein>
    <submittedName>
        <fullName evidence="2">Uncharacterized protein</fullName>
    </submittedName>
</protein>
<dbReference type="AlphaFoldDB" id="A0AAN7KQ45"/>